<reference evidence="1 2" key="1">
    <citation type="journal article" date="2010" name="Int. J. Syst. Evol. Microbiol.">
        <title>Vagococcus penaei sp. nov., isolated from spoilage microbiota of cooked shrimp (Penaeus vannamei).</title>
        <authorList>
            <person name="Jaffres E."/>
            <person name="Prevost H."/>
            <person name="Rossero A."/>
            <person name="Joffraud J.J."/>
            <person name="Dousset X."/>
        </authorList>
    </citation>
    <scope>NUCLEOTIDE SEQUENCE [LARGE SCALE GENOMIC DNA]</scope>
    <source>
        <strain evidence="1 2">CD276</strain>
    </source>
</reference>
<proteinExistence type="predicted"/>
<name>A0A1Q2D3N2_9ENTE</name>
<keyword evidence="2" id="KW-1185">Reference proteome</keyword>
<dbReference type="RefSeq" id="WP_077275091.1">
    <property type="nucleotide sequence ID" value="NZ_CP019609.1"/>
</dbReference>
<accession>A0A1Q2D3N2</accession>
<evidence type="ECO:0000313" key="1">
    <source>
        <dbReference type="EMBL" id="AQP52994.1"/>
    </source>
</evidence>
<sequence>MESLPRLYERHLALAKVKLEEGDKTAALTHLEEAYRLNQNIEVIELLSNCYLSEKDYQACWVLIQHHRHLFLSNVALSLTYIQVAVGLEKYLTLATIKKQLSTECQTKLGQQIDQVLAAYELIESAKIQQCYDNLLQITTYQPKQQLIISLQIEKLSQKSFVNLCHRVLKEPLLIRPIRTEWFNQLVSLKSNNPLFLSDYEENLREIVPKDVKSLKEVTNYYHKTFTDLADRYQIEQSLIPELRQHLTLQVGYAYPFIKCDASFVITWIMADLIQYELLQREQIMETLTELSDIKKQQKQIDSLILLTIGNT</sequence>
<dbReference type="KEGG" id="vpi:BW732_01310"/>
<organism evidence="1 2">
    <name type="scientific">Vagococcus penaei</name>
    <dbReference type="NCBI Taxonomy" id="633807"/>
    <lineage>
        <taxon>Bacteria</taxon>
        <taxon>Bacillati</taxon>
        <taxon>Bacillota</taxon>
        <taxon>Bacilli</taxon>
        <taxon>Lactobacillales</taxon>
        <taxon>Enterococcaceae</taxon>
        <taxon>Vagococcus</taxon>
    </lineage>
</organism>
<dbReference type="STRING" id="633807.BW732_01310"/>
<protein>
    <submittedName>
        <fullName evidence="1">Uncharacterized protein</fullName>
    </submittedName>
</protein>
<gene>
    <name evidence="1" type="ORF">BW732_01310</name>
</gene>
<evidence type="ECO:0000313" key="2">
    <source>
        <dbReference type="Proteomes" id="UP000188246"/>
    </source>
</evidence>
<dbReference type="Proteomes" id="UP000188246">
    <property type="component" value="Chromosome"/>
</dbReference>
<dbReference type="EMBL" id="CP019609">
    <property type="protein sequence ID" value="AQP52994.1"/>
    <property type="molecule type" value="Genomic_DNA"/>
</dbReference>
<dbReference type="AlphaFoldDB" id="A0A1Q2D3N2"/>